<dbReference type="Proteomes" id="UP000694523">
    <property type="component" value="Unplaced"/>
</dbReference>
<feature type="domain" description="Tectonic-1-3 N-terminal" evidence="8">
    <location>
        <begin position="131"/>
        <end position="229"/>
    </location>
</feature>
<name>A0A8C6UV29_9GOBI</name>
<organism evidence="9 10">
    <name type="scientific">Neogobius melanostomus</name>
    <name type="common">round goby</name>
    <dbReference type="NCBI Taxonomy" id="47308"/>
    <lineage>
        <taxon>Eukaryota</taxon>
        <taxon>Metazoa</taxon>
        <taxon>Chordata</taxon>
        <taxon>Craniata</taxon>
        <taxon>Vertebrata</taxon>
        <taxon>Euteleostomi</taxon>
        <taxon>Actinopterygii</taxon>
        <taxon>Neopterygii</taxon>
        <taxon>Teleostei</taxon>
        <taxon>Neoteleostei</taxon>
        <taxon>Acanthomorphata</taxon>
        <taxon>Gobiaria</taxon>
        <taxon>Gobiiformes</taxon>
        <taxon>Gobioidei</taxon>
        <taxon>Gobiidae</taxon>
        <taxon>Benthophilinae</taxon>
        <taxon>Neogobiini</taxon>
        <taxon>Neogobius</taxon>
    </lineage>
</organism>
<dbReference type="InterPro" id="IPR011677">
    <property type="entry name" value="TCTN1-3_dom"/>
</dbReference>
<keyword evidence="6" id="KW-1133">Transmembrane helix</keyword>
<dbReference type="InterPro" id="IPR040354">
    <property type="entry name" value="TCTN1-3"/>
</dbReference>
<evidence type="ECO:0000256" key="6">
    <source>
        <dbReference type="SAM" id="Phobius"/>
    </source>
</evidence>
<keyword evidence="4" id="KW-0970">Cilium biogenesis/degradation</keyword>
<accession>A0A8C6UV29</accession>
<evidence type="ECO:0000259" key="7">
    <source>
        <dbReference type="Pfam" id="PF07773"/>
    </source>
</evidence>
<dbReference type="GO" id="GO:0060271">
    <property type="term" value="P:cilium assembly"/>
    <property type="evidence" value="ECO:0007669"/>
    <property type="project" value="TreeGrafter"/>
</dbReference>
<dbReference type="GO" id="GO:1904491">
    <property type="term" value="P:protein localization to ciliary transition zone"/>
    <property type="evidence" value="ECO:0007669"/>
    <property type="project" value="TreeGrafter"/>
</dbReference>
<proteinExistence type="inferred from homology"/>
<evidence type="ECO:0000256" key="2">
    <source>
        <dbReference type="ARBA" id="ARBA00011495"/>
    </source>
</evidence>
<keyword evidence="3" id="KW-0732">Signal</keyword>
<dbReference type="PANTHER" id="PTHR14611:SF6">
    <property type="entry name" value="TECTONIC-2"/>
    <property type="match status" value="1"/>
</dbReference>
<feature type="domain" description="Tectonic-1-3" evidence="7">
    <location>
        <begin position="252"/>
        <end position="401"/>
    </location>
</feature>
<dbReference type="GO" id="GO:0036038">
    <property type="term" value="C:MKS complex"/>
    <property type="evidence" value="ECO:0007669"/>
    <property type="project" value="TreeGrafter"/>
</dbReference>
<keyword evidence="6" id="KW-0812">Transmembrane</keyword>
<evidence type="ECO:0000313" key="9">
    <source>
        <dbReference type="Ensembl" id="ENSNMLP00000041687.1"/>
    </source>
</evidence>
<reference evidence="9" key="1">
    <citation type="submission" date="2025-08" db="UniProtKB">
        <authorList>
            <consortium name="Ensembl"/>
        </authorList>
    </citation>
    <scope>IDENTIFICATION</scope>
</reference>
<comment type="subunit">
    <text evidence="2">Part of the tectonic-like complex (also named B9 complex).</text>
</comment>
<evidence type="ECO:0000256" key="1">
    <source>
        <dbReference type="ARBA" id="ARBA00007633"/>
    </source>
</evidence>
<protein>
    <submittedName>
        <fullName evidence="9">Tectonic family member 2</fullName>
    </submittedName>
</protein>
<keyword evidence="6" id="KW-0472">Membrane</keyword>
<evidence type="ECO:0000259" key="8">
    <source>
        <dbReference type="Pfam" id="PF25752"/>
    </source>
</evidence>
<dbReference type="Ensembl" id="ENSNMLT00000046330.1">
    <property type="protein sequence ID" value="ENSNMLP00000041687.1"/>
    <property type="gene ID" value="ENSNMLG00000025490.1"/>
</dbReference>
<dbReference type="Pfam" id="PF07773">
    <property type="entry name" value="TCTN_DUF1619"/>
    <property type="match status" value="2"/>
</dbReference>
<feature type="domain" description="Tectonic-1-3" evidence="7">
    <location>
        <begin position="412"/>
        <end position="577"/>
    </location>
</feature>
<reference evidence="9" key="2">
    <citation type="submission" date="2025-09" db="UniProtKB">
        <authorList>
            <consortium name="Ensembl"/>
        </authorList>
    </citation>
    <scope>IDENTIFICATION</scope>
</reference>
<feature type="transmembrane region" description="Helical" evidence="6">
    <location>
        <begin position="656"/>
        <end position="677"/>
    </location>
</feature>
<sequence length="687" mass="74903">MAGFQPSFVNTRGPTVTAMLYGHTSNMTLNLQTISPSNVTGSFDPPSCMPGTTQWILTSEQVAKTTVQVRLRLNHSLRLCGTNETNSDCCINPLCVLETLQVSACEGNTSQASLTIQVKIYALLVSANAGFDNKTIIQNQVYRPLGECPCDLTFNVCNLRCCCDEDCTTENLQRFKNQCLLGPFGGQLPDPEYQCSVQSAQSSPDWFPFLCVTSPPENNPYLGLFYQGKTIAPKPGMSFGTTVLSAPEQLNGYIEGNPILTINDQYFTIPQTLNGHCVANAPVAFLENFDVRCVTLLQSCPTEAPLQSILEDLRAVVKNGIGGVSVVDVTDKVATDLRDFITISENVGPSGSECKNVTLALDYNFYWKGNGITGITLTRTIGTISLNGSVPVTSRYSASFLSGDIKSEPNSGNPGYQVGRPVIGGILNTSMENDTILIHRAPIHLWKPVNSGLCSNADERPVLFGENSTSGCLLPVSQQDLTKCSLLRNSVRSLQESLVKATLVARNGRPDTFSLADWINISYVTLNASEIEDSNSSCCTDIPAHLHIYVWSLVTGFVDEIPQKSIKSAQISYGLSSWKLECGGGDSSVCMDATETQMLPITSSVTFIDIPLNTGPPKTRYQINFTEYDCNRNDVCWPELAFPFTRFYTGESYSQALAKGLILVFCFIVASVLGTPWKQIRQIWNAL</sequence>
<evidence type="ECO:0000256" key="4">
    <source>
        <dbReference type="ARBA" id="ARBA00022794"/>
    </source>
</evidence>
<evidence type="ECO:0000256" key="3">
    <source>
        <dbReference type="ARBA" id="ARBA00022729"/>
    </source>
</evidence>
<dbReference type="InterPro" id="IPR057724">
    <property type="entry name" value="TCTN1-3_N"/>
</dbReference>
<dbReference type="AlphaFoldDB" id="A0A8C6UV29"/>
<evidence type="ECO:0000313" key="10">
    <source>
        <dbReference type="Proteomes" id="UP000694523"/>
    </source>
</evidence>
<comment type="similarity">
    <text evidence="1">Belongs to the tectonic family.</text>
</comment>
<dbReference type="Pfam" id="PF25752">
    <property type="entry name" value="DUF1619_N"/>
    <property type="match status" value="1"/>
</dbReference>
<keyword evidence="5" id="KW-0325">Glycoprotein</keyword>
<dbReference type="GO" id="GO:0007224">
    <property type="term" value="P:smoothened signaling pathway"/>
    <property type="evidence" value="ECO:0007669"/>
    <property type="project" value="TreeGrafter"/>
</dbReference>
<keyword evidence="10" id="KW-1185">Reference proteome</keyword>
<dbReference type="PANTHER" id="PTHR14611">
    <property type="entry name" value="TECTONIC FAMILY MEMBER"/>
    <property type="match status" value="1"/>
</dbReference>
<evidence type="ECO:0000256" key="5">
    <source>
        <dbReference type="ARBA" id="ARBA00023180"/>
    </source>
</evidence>